<dbReference type="Gene3D" id="3.10.110.10">
    <property type="entry name" value="Ubiquitin Conjugating Enzyme"/>
    <property type="match status" value="1"/>
</dbReference>
<evidence type="ECO:0000259" key="3">
    <source>
        <dbReference type="PROSITE" id="PS50127"/>
    </source>
</evidence>
<feature type="compositionally biased region" description="Polar residues" evidence="2">
    <location>
        <begin position="29"/>
        <end position="38"/>
    </location>
</feature>
<dbReference type="PANTHER" id="PTHR24068">
    <property type="entry name" value="UBIQUITIN-CONJUGATING ENZYME E2"/>
    <property type="match status" value="1"/>
</dbReference>
<dbReference type="Gene3D" id="2.40.70.10">
    <property type="entry name" value="Acid Proteases"/>
    <property type="match status" value="1"/>
</dbReference>
<dbReference type="FunFam" id="3.10.110.10:FF:000026">
    <property type="entry name" value="Ubiquitin-conjugating enzyme E2 variant"/>
    <property type="match status" value="1"/>
</dbReference>
<dbReference type="Pfam" id="PF00179">
    <property type="entry name" value="UQ_con"/>
    <property type="match status" value="1"/>
</dbReference>
<sequence length="738" mass="85004">MLAEADRQDLDIIYPSELNSFLEDDSDVSESIYSMTETTDNEDESKTKTDSENSSNEVNMFQQAQTFKGKAPLEEETMELDIHDFENQKCWYAGTQGFLDKVKPGLYWQFDLKWSNQLVQCDRCKGMTTGQSHIEDCFMIEPNFKLIYHRHCFLLMADHIKQRQTGFLNTYADFWKEVEENRMNIARKLEGYREEGQENVLPLPDLLSKPVSNLEEKAYQYWSIKDFDWEEDPEDSSSYTAQWDQKGYEQDPIYKKDRPESSLIRTEVLEKMELEEDEGEDHMEVQNLNLSGPQLGISPAIRLKIVNYNDKSFIIDTGAVMSLTGPQLVPENLISFSPEGISGGTVKAGKFQSQRITKTLFLEVEKSSILLEQKFWVIEEFTSRFDAILGMDFIDKYFPINVQRNSVSLSIRKTYDLKMPHEFPKIKCDCPDNKCNSMCSQTTETAVESLLDVFLTRIENHHLRQAQERRDRKKDLNKVKQDTLDLLQTNLSTSPTDKWNVEKPTYTLVLKDPEKTIKGRAFAANPDEMKMSDGRKQGCLLFYFYVFRTSSVRSDLQTPHGGKLLSSMTIGSGGSSVVVEASVLQELVLVAFEISLLEELERGEKGIGDGTVSYGMDDGDDIYMRSWTGTIIGPHNLLVAYLQAHYNSFQSVHEGRIYQLKLFCDKDYPEKPPSVRFHSRINMICVNHETGVVESKKFVMLANWQREYTMEDILTQLKKEMAAPHNRKLVQPPEGTYF</sequence>
<dbReference type="Proteomes" id="UP000655225">
    <property type="component" value="Unassembled WGS sequence"/>
</dbReference>
<organism evidence="4 5">
    <name type="scientific">Tetracentron sinense</name>
    <name type="common">Spur-leaf</name>
    <dbReference type="NCBI Taxonomy" id="13715"/>
    <lineage>
        <taxon>Eukaryota</taxon>
        <taxon>Viridiplantae</taxon>
        <taxon>Streptophyta</taxon>
        <taxon>Embryophyta</taxon>
        <taxon>Tracheophyta</taxon>
        <taxon>Spermatophyta</taxon>
        <taxon>Magnoliopsida</taxon>
        <taxon>Trochodendrales</taxon>
        <taxon>Trochodendraceae</taxon>
        <taxon>Tetracentron</taxon>
    </lineage>
</organism>
<gene>
    <name evidence="4" type="ORF">HHK36_019389</name>
</gene>
<dbReference type="InterPro" id="IPR016135">
    <property type="entry name" value="UBQ-conjugating_enzyme/RWD"/>
</dbReference>
<evidence type="ECO:0000256" key="1">
    <source>
        <dbReference type="ARBA" id="ARBA00022786"/>
    </source>
</evidence>
<dbReference type="EMBL" id="JABCRI010000013">
    <property type="protein sequence ID" value="KAF8395443.1"/>
    <property type="molecule type" value="Genomic_DNA"/>
</dbReference>
<feature type="region of interest" description="Disordered" evidence="2">
    <location>
        <begin position="29"/>
        <end position="56"/>
    </location>
</feature>
<feature type="domain" description="UBC core" evidence="3">
    <location>
        <begin position="591"/>
        <end position="738"/>
    </location>
</feature>
<evidence type="ECO:0000313" key="5">
    <source>
        <dbReference type="Proteomes" id="UP000655225"/>
    </source>
</evidence>
<protein>
    <recommendedName>
        <fullName evidence="3">UBC core domain-containing protein</fullName>
    </recommendedName>
</protein>
<accession>A0A835D9K3</accession>
<dbReference type="InterPro" id="IPR021109">
    <property type="entry name" value="Peptidase_aspartic_dom_sf"/>
</dbReference>
<keyword evidence="5" id="KW-1185">Reference proteome</keyword>
<dbReference type="InterPro" id="IPR000608">
    <property type="entry name" value="UBC"/>
</dbReference>
<name>A0A835D9K3_TETSI</name>
<proteinExistence type="predicted"/>
<keyword evidence="1" id="KW-0833">Ubl conjugation pathway</keyword>
<dbReference type="OrthoDB" id="6508832at2759"/>
<comment type="caution">
    <text evidence="4">The sequence shown here is derived from an EMBL/GenBank/DDBJ whole genome shotgun (WGS) entry which is preliminary data.</text>
</comment>
<evidence type="ECO:0000313" key="4">
    <source>
        <dbReference type="EMBL" id="KAF8395443.1"/>
    </source>
</evidence>
<evidence type="ECO:0000256" key="2">
    <source>
        <dbReference type="SAM" id="MobiDB-lite"/>
    </source>
</evidence>
<dbReference type="AlphaFoldDB" id="A0A835D9K3"/>
<dbReference type="SUPFAM" id="SSF54495">
    <property type="entry name" value="UBC-like"/>
    <property type="match status" value="1"/>
</dbReference>
<dbReference type="PROSITE" id="PS50127">
    <property type="entry name" value="UBC_2"/>
    <property type="match status" value="1"/>
</dbReference>
<dbReference type="CDD" id="cd23807">
    <property type="entry name" value="UEV_UBE2V"/>
    <property type="match status" value="1"/>
</dbReference>
<reference evidence="4 5" key="1">
    <citation type="submission" date="2020-04" db="EMBL/GenBank/DDBJ databases">
        <title>Plant Genome Project.</title>
        <authorList>
            <person name="Zhang R.-G."/>
        </authorList>
    </citation>
    <scope>NUCLEOTIDE SEQUENCE [LARGE SCALE GENOMIC DNA]</scope>
    <source>
        <strain evidence="4">YNK0</strain>
        <tissue evidence="4">Leaf</tissue>
    </source>
</reference>